<dbReference type="PANTHER" id="PTHR46288">
    <property type="entry name" value="PHORBOL-ESTER/DAG-TYPE DOMAIN-CONTAINING PROTEIN"/>
    <property type="match status" value="1"/>
</dbReference>
<evidence type="ECO:0000256" key="1">
    <source>
        <dbReference type="ARBA" id="ARBA00022723"/>
    </source>
</evidence>
<evidence type="ECO:0000256" key="3">
    <source>
        <dbReference type="ARBA" id="ARBA00022833"/>
    </source>
</evidence>
<dbReference type="Proteomes" id="UP001396334">
    <property type="component" value="Unassembled WGS sequence"/>
</dbReference>
<dbReference type="PANTHER" id="PTHR46288:SF82">
    <property type="entry name" value="CYSTEINE_HISTIDINE-RICH C1 DOMAIN FAMILY PROTEIN"/>
    <property type="match status" value="1"/>
</dbReference>
<evidence type="ECO:0000256" key="2">
    <source>
        <dbReference type="ARBA" id="ARBA00022737"/>
    </source>
</evidence>
<name>A0ABR2S6L9_9ROSI</name>
<keyword evidence="6" id="KW-1185">Reference proteome</keyword>
<reference evidence="5 6" key="1">
    <citation type="journal article" date="2024" name="G3 (Bethesda)">
        <title>Genome assembly of Hibiscus sabdariffa L. provides insights into metabolisms of medicinal natural products.</title>
        <authorList>
            <person name="Kim T."/>
        </authorList>
    </citation>
    <scope>NUCLEOTIDE SEQUENCE [LARGE SCALE GENOMIC DNA]</scope>
    <source>
        <strain evidence="5">TK-2024</strain>
        <tissue evidence="5">Old leaves</tissue>
    </source>
</reference>
<accession>A0ABR2S6L9</accession>
<dbReference type="InterPro" id="IPR046349">
    <property type="entry name" value="C1-like_sf"/>
</dbReference>
<keyword evidence="2" id="KW-0677">Repeat</keyword>
<sequence>MQGALIRNRLQLLKSCFELQPNIQNFFHPCSIVLNISRTMAATVMVVSIWTMASASYKCNSQMHVDCALKPPRESEDAEDDLTILHFTHQHPLKPVDLNLVDRVGCTICENLCFGSVYGCQICNVFLHNPCMETIPRKVNRFFHSCPLILFTYPHKRKMNVASDREVSRCLSGSSFHP</sequence>
<keyword evidence="3" id="KW-0862">Zinc</keyword>
<dbReference type="InterPro" id="IPR004146">
    <property type="entry name" value="DC1"/>
</dbReference>
<comment type="caution">
    <text evidence="5">The sequence shown here is derived from an EMBL/GenBank/DDBJ whole genome shotgun (WGS) entry which is preliminary data.</text>
</comment>
<dbReference type="InterPro" id="IPR002219">
    <property type="entry name" value="PKC_DAG/PE"/>
</dbReference>
<dbReference type="PROSITE" id="PS50081">
    <property type="entry name" value="ZF_DAG_PE_2"/>
    <property type="match status" value="1"/>
</dbReference>
<protein>
    <recommendedName>
        <fullName evidence="4">Phorbol-ester/DAG-type domain-containing protein</fullName>
    </recommendedName>
</protein>
<evidence type="ECO:0000313" key="5">
    <source>
        <dbReference type="EMBL" id="KAK9020807.1"/>
    </source>
</evidence>
<organism evidence="5 6">
    <name type="scientific">Hibiscus sabdariffa</name>
    <name type="common">roselle</name>
    <dbReference type="NCBI Taxonomy" id="183260"/>
    <lineage>
        <taxon>Eukaryota</taxon>
        <taxon>Viridiplantae</taxon>
        <taxon>Streptophyta</taxon>
        <taxon>Embryophyta</taxon>
        <taxon>Tracheophyta</taxon>
        <taxon>Spermatophyta</taxon>
        <taxon>Magnoliopsida</taxon>
        <taxon>eudicotyledons</taxon>
        <taxon>Gunneridae</taxon>
        <taxon>Pentapetalae</taxon>
        <taxon>rosids</taxon>
        <taxon>malvids</taxon>
        <taxon>Malvales</taxon>
        <taxon>Malvaceae</taxon>
        <taxon>Malvoideae</taxon>
        <taxon>Hibiscus</taxon>
    </lineage>
</organism>
<dbReference type="EMBL" id="JBBPBN010000016">
    <property type="protein sequence ID" value="KAK9020807.1"/>
    <property type="molecule type" value="Genomic_DNA"/>
</dbReference>
<keyword evidence="1" id="KW-0479">Metal-binding</keyword>
<gene>
    <name evidence="5" type="ORF">V6N11_010820</name>
</gene>
<feature type="domain" description="Phorbol-ester/DAG-type" evidence="4">
    <location>
        <begin position="90"/>
        <end position="146"/>
    </location>
</feature>
<dbReference type="Pfam" id="PF03107">
    <property type="entry name" value="C1_2"/>
    <property type="match status" value="1"/>
</dbReference>
<dbReference type="SUPFAM" id="SSF57889">
    <property type="entry name" value="Cysteine-rich domain"/>
    <property type="match status" value="1"/>
</dbReference>
<evidence type="ECO:0000259" key="4">
    <source>
        <dbReference type="PROSITE" id="PS50081"/>
    </source>
</evidence>
<evidence type="ECO:0000313" key="6">
    <source>
        <dbReference type="Proteomes" id="UP001396334"/>
    </source>
</evidence>
<proteinExistence type="predicted"/>